<feature type="domain" description="STAS" evidence="1">
    <location>
        <begin position="74"/>
        <end position="185"/>
    </location>
</feature>
<dbReference type="InterPro" id="IPR002645">
    <property type="entry name" value="STAS_dom"/>
</dbReference>
<dbReference type="STRING" id="745820.SAMN04488053_11271"/>
<dbReference type="InterPro" id="IPR051932">
    <property type="entry name" value="Bact_StressResp_Reg"/>
</dbReference>
<sequence length="186" mass="20545">MTKDLPVTEELGGGTLLGVPIMIQGDKHYGTLCAYEDKPREFTKNEIDLFDVMGRLFGYVVEVDIEKEQVENAVVPIVTIGEGVVILPLTGIINEERAQVILDQVLEFCATEATDYVILDISGLVQDEEAMTEKLVHLMTSLNLVGATAIITGVRPDQARTLHKQNLTSYEINIKTSVQDALRWIG</sequence>
<dbReference type="InterPro" id="IPR036513">
    <property type="entry name" value="STAS_dom_sf"/>
</dbReference>
<dbReference type="SUPFAM" id="SSF55781">
    <property type="entry name" value="GAF domain-like"/>
    <property type="match status" value="1"/>
</dbReference>
<dbReference type="CDD" id="cd07041">
    <property type="entry name" value="STAS_RsbR_RsbS_like"/>
    <property type="match status" value="1"/>
</dbReference>
<protein>
    <submittedName>
        <fullName evidence="2">Anti-anti-sigma regulatory factor (Antagonist of anti-sigma factor)</fullName>
    </submittedName>
</protein>
<keyword evidence="3" id="KW-1185">Reference proteome</keyword>
<dbReference type="Gene3D" id="3.30.450.40">
    <property type="match status" value="1"/>
</dbReference>
<dbReference type="Pfam" id="PF01740">
    <property type="entry name" value="STAS"/>
    <property type="match status" value="1"/>
</dbReference>
<name>A0A1H0J4N6_9BACI</name>
<dbReference type="PANTHER" id="PTHR33745:SF8">
    <property type="entry name" value="BLUE-LIGHT PHOTORECEPTOR"/>
    <property type="match status" value="1"/>
</dbReference>
<dbReference type="EMBL" id="FNIL01000012">
    <property type="protein sequence ID" value="SDO38705.1"/>
    <property type="molecule type" value="Genomic_DNA"/>
</dbReference>
<dbReference type="PANTHER" id="PTHR33745">
    <property type="entry name" value="RSBT ANTAGONIST PROTEIN RSBS-RELATED"/>
    <property type="match status" value="1"/>
</dbReference>
<accession>A0A1H0J4N6</accession>
<dbReference type="AlphaFoldDB" id="A0A1H0J4N6"/>
<dbReference type="PROSITE" id="PS50801">
    <property type="entry name" value="STAS"/>
    <property type="match status" value="1"/>
</dbReference>
<evidence type="ECO:0000313" key="3">
    <source>
        <dbReference type="Proteomes" id="UP000198778"/>
    </source>
</evidence>
<reference evidence="3" key="1">
    <citation type="submission" date="2016-10" db="EMBL/GenBank/DDBJ databases">
        <authorList>
            <person name="Varghese N."/>
            <person name="Submissions S."/>
        </authorList>
    </citation>
    <scope>NUCLEOTIDE SEQUENCE [LARGE SCALE GENOMIC DNA]</scope>
    <source>
        <strain evidence="3">CGMCC 1.10369</strain>
    </source>
</reference>
<dbReference type="Pfam" id="PF01590">
    <property type="entry name" value="GAF"/>
    <property type="match status" value="1"/>
</dbReference>
<organism evidence="2 3">
    <name type="scientific">Alkalicoccus daliensis</name>
    <dbReference type="NCBI Taxonomy" id="745820"/>
    <lineage>
        <taxon>Bacteria</taxon>
        <taxon>Bacillati</taxon>
        <taxon>Bacillota</taxon>
        <taxon>Bacilli</taxon>
        <taxon>Bacillales</taxon>
        <taxon>Bacillaceae</taxon>
        <taxon>Alkalicoccus</taxon>
    </lineage>
</organism>
<dbReference type="InterPro" id="IPR003018">
    <property type="entry name" value="GAF"/>
</dbReference>
<evidence type="ECO:0000313" key="2">
    <source>
        <dbReference type="EMBL" id="SDO38705.1"/>
    </source>
</evidence>
<dbReference type="Gene3D" id="3.30.750.24">
    <property type="entry name" value="STAS domain"/>
    <property type="match status" value="1"/>
</dbReference>
<dbReference type="Proteomes" id="UP000198778">
    <property type="component" value="Unassembled WGS sequence"/>
</dbReference>
<dbReference type="InterPro" id="IPR029016">
    <property type="entry name" value="GAF-like_dom_sf"/>
</dbReference>
<dbReference type="SUPFAM" id="SSF52091">
    <property type="entry name" value="SpoIIaa-like"/>
    <property type="match status" value="1"/>
</dbReference>
<evidence type="ECO:0000259" key="1">
    <source>
        <dbReference type="PROSITE" id="PS50801"/>
    </source>
</evidence>
<gene>
    <name evidence="2" type="ORF">SAMN04488053_11271</name>
</gene>
<proteinExistence type="predicted"/>
<dbReference type="OrthoDB" id="1120027at2"/>